<dbReference type="Proteomes" id="UP000554965">
    <property type="component" value="Unassembled WGS sequence"/>
</dbReference>
<evidence type="ECO:0000313" key="2">
    <source>
        <dbReference type="Proteomes" id="UP000554965"/>
    </source>
</evidence>
<name>A0A7Z7IK47_9MYCO</name>
<accession>A0A7Z7IK47</accession>
<keyword evidence="2" id="KW-1185">Reference proteome</keyword>
<reference evidence="1 2" key="1">
    <citation type="submission" date="2017-10" db="EMBL/GenBank/DDBJ databases">
        <authorList>
            <consortium name="Urmite Genomes"/>
        </authorList>
    </citation>
    <scope>NUCLEOTIDE SEQUENCE [LARGE SCALE GENOMIC DNA]</scope>
    <source>
        <strain evidence="1 2">FB-527</strain>
    </source>
</reference>
<sequence>MSSLHGRVVPAAAVFLAFDQARYLTDIQLIVDAGLSAKA</sequence>
<protein>
    <submittedName>
        <fullName evidence="1">Uncharacterized protein</fullName>
    </submittedName>
</protein>
<evidence type="ECO:0000313" key="1">
    <source>
        <dbReference type="EMBL" id="SOJ55059.1"/>
    </source>
</evidence>
<comment type="caution">
    <text evidence="1">The sequence shown here is derived from an EMBL/GenBank/DDBJ whole genome shotgun (WGS) entry which is preliminary data.</text>
</comment>
<dbReference type="EMBL" id="OCTY01000002">
    <property type="protein sequence ID" value="SOJ55059.1"/>
    <property type="molecule type" value="Genomic_DNA"/>
</dbReference>
<organism evidence="1 2">
    <name type="scientific">Mycobacterium simulans</name>
    <dbReference type="NCBI Taxonomy" id="627089"/>
    <lineage>
        <taxon>Bacteria</taxon>
        <taxon>Bacillati</taxon>
        <taxon>Actinomycetota</taxon>
        <taxon>Actinomycetes</taxon>
        <taxon>Mycobacteriales</taxon>
        <taxon>Mycobacteriaceae</taxon>
        <taxon>Mycobacterium</taxon>
    </lineage>
</organism>
<proteinExistence type="predicted"/>
<gene>
    <name evidence="1" type="ORF">MSIMFB_02549</name>
</gene>
<dbReference type="AlphaFoldDB" id="A0A7Z7IK47"/>